<sequence length="218" mass="24431">MTQTRSSQCDPAVLDDLAQDFRKIAGKRPDGVVSKKSMTSAIIRELVAVAKFGDPRIWYVRAIVDRGFDRKTAYKIVREAYRQAETRWKAEMSAGQPYPDKANIPKAPAATSGGSETKTAPAQAAKTEKPLNGDVRESDGFVYDSGLRDYRDPATLISGFRFVREDMVWDAREGKKVLIKTLPDGYKRIEDGWEWDASMCRYRDPKGGNNPYGLNLAK</sequence>
<accession>A0A1C2J9U8</accession>
<evidence type="ECO:0000256" key="1">
    <source>
        <dbReference type="SAM" id="MobiDB-lite"/>
    </source>
</evidence>
<feature type="region of interest" description="Disordered" evidence="1">
    <location>
        <begin position="92"/>
        <end position="131"/>
    </location>
</feature>
<protein>
    <submittedName>
        <fullName evidence="2">Uncharacterized protein</fullName>
    </submittedName>
</protein>
<dbReference type="AlphaFoldDB" id="A0A1C2J9U8"/>
<name>A0A1C2J9U8_ACITH</name>
<proteinExistence type="predicted"/>
<organism evidence="2 3">
    <name type="scientific">Acidithiobacillus thiooxidans</name>
    <name type="common">Thiobacillus thiooxidans</name>
    <dbReference type="NCBI Taxonomy" id="930"/>
    <lineage>
        <taxon>Bacteria</taxon>
        <taxon>Pseudomonadati</taxon>
        <taxon>Pseudomonadota</taxon>
        <taxon>Acidithiobacillia</taxon>
        <taxon>Acidithiobacillales</taxon>
        <taxon>Acidithiobacillaceae</taxon>
        <taxon>Acidithiobacillus</taxon>
    </lineage>
</organism>
<dbReference type="EMBL" id="LWSA01000030">
    <property type="protein sequence ID" value="OCX76112.1"/>
    <property type="molecule type" value="Genomic_DNA"/>
</dbReference>
<dbReference type="RefSeq" id="WP_024893951.1">
    <property type="nucleotide sequence ID" value="NZ_LWRZ01000026.1"/>
</dbReference>
<evidence type="ECO:0000313" key="2">
    <source>
        <dbReference type="EMBL" id="OCX76112.1"/>
    </source>
</evidence>
<evidence type="ECO:0000313" key="3">
    <source>
        <dbReference type="Proteomes" id="UP000094893"/>
    </source>
</evidence>
<comment type="caution">
    <text evidence="2">The sequence shown here is derived from an EMBL/GenBank/DDBJ whole genome shotgun (WGS) entry which is preliminary data.</text>
</comment>
<gene>
    <name evidence="2" type="ORF">A6P07_03165</name>
</gene>
<dbReference type="Proteomes" id="UP000094893">
    <property type="component" value="Unassembled WGS sequence"/>
</dbReference>
<reference evidence="2 3" key="1">
    <citation type="journal article" date="2016" name="Int. J. Mol. Sci.">
        <title>Comparative genomics of the extreme acidophile Acidithiobacillus thiooxidans reveals intraspecific divergence and niche adaptation.</title>
        <authorList>
            <person name="Zhang X."/>
            <person name="Feng X."/>
            <person name="Tao J."/>
            <person name="Ma L."/>
            <person name="Xiao Y."/>
            <person name="Liang Y."/>
            <person name="Liu X."/>
            <person name="Yin H."/>
        </authorList>
    </citation>
    <scope>NUCLEOTIDE SEQUENCE [LARGE SCALE GENOMIC DNA]</scope>
    <source>
        <strain evidence="2 3">A02</strain>
    </source>
</reference>